<comment type="caution">
    <text evidence="4">The sequence shown here is derived from an EMBL/GenBank/DDBJ whole genome shotgun (WGS) entry which is preliminary data.</text>
</comment>
<keyword evidence="2" id="KW-1133">Transmembrane helix</keyword>
<feature type="transmembrane region" description="Helical" evidence="2">
    <location>
        <begin position="2698"/>
        <end position="2719"/>
    </location>
</feature>
<sequence>MQSILNLLSNIIKATLILKFVVLQSNACPFNSYDDALNQANVYNIDSFIQNADGDSIGFGFWSYSIPQLSPKILAQEEQGNSLMAENGQFLFLIKKESLNLVLGYFSSSLSQKLAFHNLVFYQTPQVIQQFVFSPQKYIAHWILTTIVYNFKSQEFIINSNQKQFIQFFDLTQTSQTSIQIYFGGKDLIAESFNLNEFNGKLSKIFIERFNYLEFNFIDYIVQFCIVPKQIQEEQIVYLVKGLKIFQGDTLLTPTIYQIGNRYCISGWMKYDFSKVIDDMVYLVFRIASQKYYNKDTNIGDSIFKLQVEVKKTDTRYCRLIVLNNLFYVPAGGPIPIGDNLQIQILNDFYVRDSYYNGLQQWHFLKFEQGSEVVNVDEGRLIQVQFFNELNLVEKKVKLSGPSDQLFYFFIGGDDFTKQQLDAQIYDLKFEYNYNVDKTILLNACHYSCLTCNGPFEDNCLSCISTSNRNYIKEQNKCICNYGYIDYDGQSICVEFQLIFQSVQLNEIEMKSYTTCEQGYFILPNYLTQNICQQCPQNNYGKISCVDCKYYPENWYLKPICTADLLSRYIERDDGFYYKERNLIDYDLYIIDENGQVILQRGVLDFCNIEIDQESCFKYKHLHLGQSIYVKCKPNYYQFNGECLFTSIYCLETDKLGHCLKIIDGIYEKNGEYKACPSNCLTCNYDATLKQIQCLSCQDFHSLVSGECIKCGNFCKNCQIYDDSNIQQSYLKCFKCIDDSKYYISFDAVNCNENKINSCFYAFEVIKNDPTQNTIDLYFIPRYDQENIVIYCGRCKFGYIFVIEINKCLLSFDENCYYSYSQATCTNSDDFPESLEDRQQMVDSNSHYQLDDGDYITIPNENDYRCLTVSYCIILEDYQPSDVYKIVQYSLTCPSYNKNCVTCLKERNLMVDFCLECDSGYYAHRITGKCYQCPKELNCFQCQQQLIISEDSWKIQIRAFYQVVINQNKNHFFQQYAQSQDINDYIISCTICLQGYQLINNLCIPACSETCLECNYMNGLNQCIRCKTEFQGRRLTISNNVCVKCPENCALCRQREMYQIKQINPLFNNQKYLEFTYQCLKSYENDIYEFDFDLGSYLKCPLGSKPCQRNLFIKIYLHCDESLYWEEFNQKQTVDEQNLFRQQNILLQDLISDSSFKEFEKDEFYSQANQQLIKTIEIQIVSKKSQICIITGNATIQQQFSQNIFSANSVNLNMIFDYQTIFIFERMFTFLNFQNIDIQGATFQPASNNRQKTILFQSAKQQSIILNKIIFQQTSLDYDQSEIIFENTQKLFVNNTKIIDFKQKYVNYLFLLNQTNYIKNIAIQNVQIFSSIFENQITFLFLIKDKDYVEIKDIQIEAILINTTLLDTNNTDIGSIIINNLKLQIQAKDSLKIFNLYSFNSILISGFFCLNSNFYNSTLIALNNNAYIQDFTVQFCEFKEFTYVLVNFDQLSETSQNFIIKNTIFDQNVYDQSVKFICLNKWNHQFSNLQIQKFQLLNNHISNVSSDLNLNTIEIQLVYLKMDNLKIEELIIERGYGIIEICITGAQKLILMNSKITQGKQFQFKGLHQYLDCQLSKVKSNYYLTSLFFISILNLEIDGLIIIQSQSYNYPLLYYKSQDEEKQQQFESIYISNLFIDQNVLLITKSQQLTAIIFIESSQETLITFNNSKFYGNILHEYFQDTFLVSALLLNINSYLGTVIINNSTFYKNIVLNSTHSIIQIRSLKLTMSENIFQFNNIFDYQLIQPQILWGENLESETIYIEDINWIFQIQSLTGNGQFLVEELNISECKFEQSQGSLGGAFHIIGQKNTIVKIFNSSFYNLSTKFQTNNGYGGAIYFDGTSSLSLIVNIFKVTIEYLYAQQFGGFLYLKSQSSQISINIQEINLSNVYAKNGSVAYLEFSFYSKSQIEVQINNIFFNNNKKAFINYLNQYNSLSSLEQLTLLNNRFLFYIDSASKVICQNFRIENLIFESAFIINNAAKLKFLKVKIINSLIINNLVSIIPNQYQKNILLFQNLEVQNITIISQITNHSCQTINRQERNIQIFCQESNTPLTLPKLSQSTEIDFGQCITDYVEELMKNEERQIENSLNAGLFLFLGLTIESQLNIENSNLISIKCTSCQYGLFYFYFSEIKGILKNQRIQDLKVINSTCGNLGCINIKKDQQKLQRILLNEENNQGFLVSEFIIHNYICLNNKANNGSCINIENTKVMISNSIFQFNNASNFGGAVYAINEQVFIINSQIQNNEAQIGGGIYLQDKPELNYTKLGTKIIDNTGRQFGNDCSSIPSGLTLTLEDESSCFNTKIIQQTDQLLIEQINFSTFQENNYILLPSGQQIQNYQKFSTFTREIMAVNKDKNVIKNLEGTFCEIQSRMINSSQEEQNSNFTNNYTNIINITFNSTTQDYNLDQLIIYFDNELPEQIKLQLQFICSSIVLPIYNQNYPYDIIDTHKNYKLRLNVKSLSCQYGEIKNYTDFSCQLCDGNQGLFSLQLNQLKCELKDDVSTISVKSPLLNLRPGFWRPYFNNNEIAYCLNLPQSCLGGWMEGDQSCFMGHLGALCEQCDIYNLRGDGYFSVNQQYSCGSCLDQQKNSIIITLVSIWTLVTILLSVTSTLKAIEVYVQFCQIKKLGLVVKQNQNESAILIKMLTNYLQIIGFIATFQLKLPSNLESTINIASSPIQTMSYSLDCFLTSMFNIEIHYARMIWQIIMPFIYINFFFLCYTIAAQLKMVILNKSVITTTFIYMYIYLQPSLIGGFVQLISYRQISGYKWILANVAYRFDTYEHQKWMLQLCFPMLLFLAILVPTFFLYELFKNRQNLDNKSTRLQFGYLYNEYTKTVFYWEVIKIAQKEFMIIFLTYFQDSIVIKATIILLILAIYLELTNRSLPYKSNTLNKLDYSSTSICLISIGLAIGLFVAYQQDLIEIQIPYFFVLGIINLNFVYNITIEIVNQLIKEKADQYSEKLDIIRGKILKCFPFINRIRFFNKMLKNRQEQRIRVAKRFHKLKKFLIPQAQRIINYKEQSLQLANENSNKQNENVPFSSRISKLLLENQNPINYQAEILFSSQRNSYTSKILDKQSLQQNRKAEETLENNPIRHKKLPSIAQVSLNDNNKSGF</sequence>
<keyword evidence="5" id="KW-1185">Reference proteome</keyword>
<dbReference type="SMART" id="SM00261">
    <property type="entry name" value="FU"/>
    <property type="match status" value="4"/>
</dbReference>
<proteinExistence type="predicted"/>
<feature type="transmembrane region" description="Helical" evidence="2">
    <location>
        <begin position="2782"/>
        <end position="2807"/>
    </location>
</feature>
<keyword evidence="3" id="KW-0732">Signal</keyword>
<feature type="signal peptide" evidence="3">
    <location>
        <begin position="1"/>
        <end position="27"/>
    </location>
</feature>
<dbReference type="EMBL" id="CAJJDN010000160">
    <property type="protein sequence ID" value="CAD8125608.1"/>
    <property type="molecule type" value="Genomic_DNA"/>
</dbReference>
<protein>
    <recommendedName>
        <fullName evidence="6">Transmembrane protein</fullName>
    </recommendedName>
</protein>
<gene>
    <name evidence="4" type="ORF">PSON_ATCC_30995.1.T1600073</name>
</gene>
<dbReference type="OrthoDB" id="296301at2759"/>
<evidence type="ECO:0000256" key="1">
    <source>
        <dbReference type="SAM" id="MobiDB-lite"/>
    </source>
</evidence>
<organism evidence="4 5">
    <name type="scientific">Paramecium sonneborni</name>
    <dbReference type="NCBI Taxonomy" id="65129"/>
    <lineage>
        <taxon>Eukaryota</taxon>
        <taxon>Sar</taxon>
        <taxon>Alveolata</taxon>
        <taxon>Ciliophora</taxon>
        <taxon>Intramacronucleata</taxon>
        <taxon>Oligohymenophorea</taxon>
        <taxon>Peniculida</taxon>
        <taxon>Parameciidae</taxon>
        <taxon>Paramecium</taxon>
    </lineage>
</organism>
<accession>A0A8S1RCA9</accession>
<feature type="transmembrane region" description="Helical" evidence="2">
    <location>
        <begin position="2923"/>
        <end position="2940"/>
    </location>
</feature>
<evidence type="ECO:0000313" key="5">
    <source>
        <dbReference type="Proteomes" id="UP000692954"/>
    </source>
</evidence>
<keyword evidence="2" id="KW-0812">Transmembrane</keyword>
<feature type="region of interest" description="Disordered" evidence="1">
    <location>
        <begin position="3071"/>
        <end position="3090"/>
    </location>
</feature>
<keyword evidence="2" id="KW-0472">Membrane</keyword>
<feature type="transmembrane region" description="Helical" evidence="2">
    <location>
        <begin position="2892"/>
        <end position="2911"/>
    </location>
</feature>
<dbReference type="PANTHER" id="PTHR11319">
    <property type="entry name" value="G PROTEIN-COUPLED RECEPTOR-RELATED"/>
    <property type="match status" value="1"/>
</dbReference>
<feature type="transmembrane region" description="Helical" evidence="2">
    <location>
        <begin position="2731"/>
        <end position="2755"/>
    </location>
</feature>
<dbReference type="InterPro" id="IPR006212">
    <property type="entry name" value="Furin_repeat"/>
</dbReference>
<dbReference type="Proteomes" id="UP000692954">
    <property type="component" value="Unassembled WGS sequence"/>
</dbReference>
<dbReference type="PANTHER" id="PTHR11319:SF35">
    <property type="entry name" value="OUTER MEMBRANE PROTEIN PMPC-RELATED"/>
    <property type="match status" value="1"/>
</dbReference>
<evidence type="ECO:0000256" key="2">
    <source>
        <dbReference type="SAM" id="Phobius"/>
    </source>
</evidence>
<feature type="transmembrane region" description="Helical" evidence="2">
    <location>
        <begin position="2846"/>
        <end position="2872"/>
    </location>
</feature>
<feature type="chain" id="PRO_5035768184" description="Transmembrane protein" evidence="3">
    <location>
        <begin position="28"/>
        <end position="3110"/>
    </location>
</feature>
<evidence type="ECO:0000313" key="4">
    <source>
        <dbReference type="EMBL" id="CAD8125608.1"/>
    </source>
</evidence>
<reference evidence="4" key="1">
    <citation type="submission" date="2021-01" db="EMBL/GenBank/DDBJ databases">
        <authorList>
            <consortium name="Genoscope - CEA"/>
            <person name="William W."/>
        </authorList>
    </citation>
    <scope>NUCLEOTIDE SEQUENCE</scope>
</reference>
<name>A0A8S1RCA9_9CILI</name>
<evidence type="ECO:0008006" key="6">
    <source>
        <dbReference type="Google" id="ProtNLM"/>
    </source>
</evidence>
<dbReference type="CDD" id="cd00064">
    <property type="entry name" value="FU"/>
    <property type="match status" value="2"/>
</dbReference>
<evidence type="ECO:0000256" key="3">
    <source>
        <dbReference type="SAM" id="SignalP"/>
    </source>
</evidence>